<dbReference type="SUPFAM" id="SSF51735">
    <property type="entry name" value="NAD(P)-binding Rossmann-fold domains"/>
    <property type="match status" value="1"/>
</dbReference>
<keyword evidence="6" id="KW-1185">Reference proteome</keyword>
<feature type="transmembrane region" description="Helical" evidence="4">
    <location>
        <begin position="21"/>
        <end position="40"/>
    </location>
</feature>
<comment type="similarity">
    <text evidence="1 3">Belongs to the short-chain dehydrogenases/reductases (SDR) family.</text>
</comment>
<keyword evidence="4" id="KW-0472">Membrane</keyword>
<evidence type="ECO:0000313" key="5">
    <source>
        <dbReference type="EMBL" id="CAB9504860.1"/>
    </source>
</evidence>
<dbReference type="GO" id="GO:0016491">
    <property type="term" value="F:oxidoreductase activity"/>
    <property type="evidence" value="ECO:0007669"/>
    <property type="project" value="UniProtKB-KW"/>
</dbReference>
<keyword evidence="4" id="KW-0812">Transmembrane</keyword>
<keyword evidence="4" id="KW-1133">Transmembrane helix</keyword>
<evidence type="ECO:0000313" key="6">
    <source>
        <dbReference type="Proteomes" id="UP001153069"/>
    </source>
</evidence>
<gene>
    <name evidence="5" type="ORF">SEMRO_211_G087900.1</name>
</gene>
<evidence type="ECO:0000256" key="3">
    <source>
        <dbReference type="RuleBase" id="RU000363"/>
    </source>
</evidence>
<dbReference type="Proteomes" id="UP001153069">
    <property type="component" value="Unassembled WGS sequence"/>
</dbReference>
<protein>
    <submittedName>
        <fullName evidence="5">WW domain-containing oxidoreductase</fullName>
    </submittedName>
</protein>
<dbReference type="EMBL" id="CAICTM010000210">
    <property type="protein sequence ID" value="CAB9504860.1"/>
    <property type="molecule type" value="Genomic_DNA"/>
</dbReference>
<dbReference type="OrthoDB" id="47007at2759"/>
<dbReference type="PANTHER" id="PTHR24320">
    <property type="entry name" value="RETINOL DEHYDROGENASE"/>
    <property type="match status" value="1"/>
</dbReference>
<dbReference type="Gene3D" id="3.40.50.720">
    <property type="entry name" value="NAD(P)-binding Rossmann-like Domain"/>
    <property type="match status" value="1"/>
</dbReference>
<dbReference type="AlphaFoldDB" id="A0A9N8DQH0"/>
<keyword evidence="2" id="KW-0560">Oxidoreductase</keyword>
<dbReference type="InterPro" id="IPR002347">
    <property type="entry name" value="SDR_fam"/>
</dbReference>
<evidence type="ECO:0000256" key="2">
    <source>
        <dbReference type="ARBA" id="ARBA00023002"/>
    </source>
</evidence>
<dbReference type="Pfam" id="PF00106">
    <property type="entry name" value="adh_short"/>
    <property type="match status" value="2"/>
</dbReference>
<organism evidence="5 6">
    <name type="scientific">Seminavis robusta</name>
    <dbReference type="NCBI Taxonomy" id="568900"/>
    <lineage>
        <taxon>Eukaryota</taxon>
        <taxon>Sar</taxon>
        <taxon>Stramenopiles</taxon>
        <taxon>Ochrophyta</taxon>
        <taxon>Bacillariophyta</taxon>
        <taxon>Bacillariophyceae</taxon>
        <taxon>Bacillariophycidae</taxon>
        <taxon>Naviculales</taxon>
        <taxon>Naviculaceae</taxon>
        <taxon>Seminavis</taxon>
    </lineage>
</organism>
<evidence type="ECO:0000256" key="4">
    <source>
        <dbReference type="SAM" id="Phobius"/>
    </source>
</evidence>
<comment type="caution">
    <text evidence="5">The sequence shown here is derived from an EMBL/GenBank/DDBJ whole genome shotgun (WGS) entry which is preliminary data.</text>
</comment>
<name>A0A9N8DQH0_9STRA</name>
<dbReference type="PRINTS" id="PR00081">
    <property type="entry name" value="GDHRDH"/>
</dbReference>
<dbReference type="PRINTS" id="PR00080">
    <property type="entry name" value="SDRFAMILY"/>
</dbReference>
<accession>A0A9N8DQH0</accession>
<sequence length="377" mass="41679">MLSSTTALPARAAMNYYSKSSFNPLSLVSVLYSAMAYLSIACIKPIPILNRGLPKLQEIPKTVLTTPKVAIVTGSNTGIGFETSKALVERGYQVILACRSQDKAQQAMERMERELGPSAAGKAVYEGSLDLSSFQSVHDFSQLIRSKYDKIDLLVNNAGRNTSGPSEKGLDLCFQTNFLGHFLLTQNLMDPLLQADAPRVVNLSSVMHHYCQADTHDETYWRQSALFGNPHSRESSYSASKLAALYFTMELNRRYRANGLRSIAVNPGAVNSDIWRDYPPLIQAINKRIFLNNQQGSYTSVAASVLDNLPPDVIYLQPYHQVQGSSSTPFPVFEMLGPFVGYQAIQPRLPKDGTNGELTARILWNVSEDLVSTKKVD</sequence>
<dbReference type="InterPro" id="IPR036291">
    <property type="entry name" value="NAD(P)-bd_dom_sf"/>
</dbReference>
<reference evidence="5" key="1">
    <citation type="submission" date="2020-06" db="EMBL/GenBank/DDBJ databases">
        <authorList>
            <consortium name="Plant Systems Biology data submission"/>
        </authorList>
    </citation>
    <scope>NUCLEOTIDE SEQUENCE</scope>
    <source>
        <strain evidence="5">D6</strain>
    </source>
</reference>
<evidence type="ECO:0000256" key="1">
    <source>
        <dbReference type="ARBA" id="ARBA00006484"/>
    </source>
</evidence>
<dbReference type="PANTHER" id="PTHR24320:SF148">
    <property type="entry name" value="NAD(P)-BINDING ROSSMANN-FOLD SUPERFAMILY PROTEIN"/>
    <property type="match status" value="1"/>
</dbReference>
<proteinExistence type="inferred from homology"/>